<dbReference type="EMBL" id="VJMI01021360">
    <property type="protein sequence ID" value="KAF0701915.1"/>
    <property type="molecule type" value="Genomic_DNA"/>
</dbReference>
<evidence type="ECO:0000313" key="2">
    <source>
        <dbReference type="Proteomes" id="UP000469452"/>
    </source>
</evidence>
<organism evidence="1 2">
    <name type="scientific">Aphanomyces astaci</name>
    <name type="common">Crayfish plague agent</name>
    <dbReference type="NCBI Taxonomy" id="112090"/>
    <lineage>
        <taxon>Eukaryota</taxon>
        <taxon>Sar</taxon>
        <taxon>Stramenopiles</taxon>
        <taxon>Oomycota</taxon>
        <taxon>Saprolegniomycetes</taxon>
        <taxon>Saprolegniales</taxon>
        <taxon>Verrucalvaceae</taxon>
        <taxon>Aphanomyces</taxon>
    </lineage>
</organism>
<evidence type="ECO:0000313" key="1">
    <source>
        <dbReference type="EMBL" id="KAF0701915.1"/>
    </source>
</evidence>
<dbReference type="VEuPathDB" id="FungiDB:H257_10550"/>
<protein>
    <submittedName>
        <fullName evidence="1">Uncharacterized protein</fullName>
    </submittedName>
</protein>
<dbReference type="AlphaFoldDB" id="A0A6A4YXD4"/>
<gene>
    <name evidence="1" type="ORF">AaE_016241</name>
</gene>
<name>A0A6A4YXD4_APHAT</name>
<reference evidence="1 2" key="1">
    <citation type="submission" date="2019-06" db="EMBL/GenBank/DDBJ databases">
        <title>Genomics analysis of Aphanomyces spp. identifies a new class of oomycete effector associated with host adaptation.</title>
        <authorList>
            <person name="Gaulin E."/>
        </authorList>
    </citation>
    <scope>NUCLEOTIDE SEQUENCE [LARGE SCALE GENOMIC DNA]</scope>
    <source>
        <strain evidence="1 2">E</strain>
    </source>
</reference>
<comment type="caution">
    <text evidence="1">The sequence shown here is derived from an EMBL/GenBank/DDBJ whole genome shotgun (WGS) entry which is preliminary data.</text>
</comment>
<proteinExistence type="predicted"/>
<accession>A0A6A4YXD4</accession>
<sequence>MQHQRDAVTLPDSFRCQLTVKVGKPLGKSRTSIGDPSILQLRRTDTFGVVKATLVDAASATVDHHHAQAGSMRCTWDPATSKDVYIKCAANARQDKYIMLTLDNYSDTVLQVWENAKKVRNAQATFTLLLFIYIERSTDALPIRRATQQNITSSSVRLAEFIREHDVDLGPLQMQYASVVAARLPVSAPIEIPSNATMQQLRHVDRMAENHADERRRDINIESEPYRMVRIRIGSVTSAPVECYISVEDMRRSLGLPQCDLTPAFRAPLHGLSEPLLNTEDVDHIEE</sequence>
<dbReference type="Proteomes" id="UP000469452">
    <property type="component" value="Unassembled WGS sequence"/>
</dbReference>